<dbReference type="InterPro" id="IPR036322">
    <property type="entry name" value="WD40_repeat_dom_sf"/>
</dbReference>
<dbReference type="InterPro" id="IPR019775">
    <property type="entry name" value="WD40_repeat_CS"/>
</dbReference>
<name>A0A6J3LE31_9HYME</name>
<dbReference type="InterPro" id="IPR029341">
    <property type="entry name" value="FAM21/CAPZIP"/>
</dbReference>
<dbReference type="PANTHER" id="PTHR14091">
    <property type="entry name" value="PERIODIC TRYPTOPHAN PROTEIN 1"/>
    <property type="match status" value="1"/>
</dbReference>
<feature type="region of interest" description="Disordered" evidence="5">
    <location>
        <begin position="913"/>
        <end position="932"/>
    </location>
</feature>
<dbReference type="GO" id="GO:0006364">
    <property type="term" value="P:rRNA processing"/>
    <property type="evidence" value="ECO:0007669"/>
    <property type="project" value="InterPro"/>
</dbReference>
<dbReference type="InterPro" id="IPR044285">
    <property type="entry name" value="PWP1"/>
</dbReference>
<dbReference type="Proteomes" id="UP000504631">
    <property type="component" value="Unplaced"/>
</dbReference>
<accession>A0A6J3LE31</accession>
<feature type="compositionally biased region" description="Basic and acidic residues" evidence="5">
    <location>
        <begin position="1835"/>
        <end position="1865"/>
    </location>
</feature>
<feature type="compositionally biased region" description="Basic and acidic residues" evidence="5">
    <location>
        <begin position="1801"/>
        <end position="1815"/>
    </location>
</feature>
<feature type="region of interest" description="Disordered" evidence="5">
    <location>
        <begin position="687"/>
        <end position="716"/>
    </location>
</feature>
<evidence type="ECO:0000256" key="3">
    <source>
        <dbReference type="ARBA" id="ARBA00022737"/>
    </source>
</evidence>
<feature type="compositionally biased region" description="Polar residues" evidence="5">
    <location>
        <begin position="913"/>
        <end position="928"/>
    </location>
</feature>
<dbReference type="KEGG" id="bvk:117241812"/>
<feature type="region of interest" description="Disordered" evidence="5">
    <location>
        <begin position="1004"/>
        <end position="1023"/>
    </location>
</feature>
<evidence type="ECO:0000259" key="6">
    <source>
        <dbReference type="Pfam" id="PF15255"/>
    </source>
</evidence>
<evidence type="ECO:0000256" key="1">
    <source>
        <dbReference type="ARBA" id="ARBA00022553"/>
    </source>
</evidence>
<evidence type="ECO:0000256" key="4">
    <source>
        <dbReference type="PROSITE-ProRule" id="PRU00221"/>
    </source>
</evidence>
<feature type="repeat" description="WD" evidence="4">
    <location>
        <begin position="340"/>
        <end position="382"/>
    </location>
</feature>
<keyword evidence="7" id="KW-1185">Reference proteome</keyword>
<gene>
    <name evidence="8" type="primary">LOC117241812</name>
</gene>
<dbReference type="Pfam" id="PF15255">
    <property type="entry name" value="CAP-ZIP_m"/>
    <property type="match status" value="1"/>
</dbReference>
<dbReference type="GO" id="GO:0005634">
    <property type="term" value="C:nucleus"/>
    <property type="evidence" value="ECO:0007669"/>
    <property type="project" value="TreeGrafter"/>
</dbReference>
<dbReference type="SUPFAM" id="SSF50978">
    <property type="entry name" value="WD40 repeat-like"/>
    <property type="match status" value="1"/>
</dbReference>
<keyword evidence="2 4" id="KW-0853">WD repeat</keyword>
<feature type="compositionally biased region" description="Acidic residues" evidence="5">
    <location>
        <begin position="700"/>
        <end position="715"/>
    </location>
</feature>
<reference evidence="8" key="1">
    <citation type="submission" date="2025-08" db="UniProtKB">
        <authorList>
            <consortium name="RefSeq"/>
        </authorList>
    </citation>
    <scope>IDENTIFICATION</scope>
    <source>
        <tissue evidence="8">Muscle</tissue>
    </source>
</reference>
<feature type="compositionally biased region" description="Polar residues" evidence="5">
    <location>
        <begin position="1569"/>
        <end position="1603"/>
    </location>
</feature>
<feature type="region of interest" description="Disordered" evidence="5">
    <location>
        <begin position="1311"/>
        <end position="1382"/>
    </location>
</feature>
<feature type="region of interest" description="Disordered" evidence="5">
    <location>
        <begin position="1409"/>
        <end position="1644"/>
    </location>
</feature>
<feature type="compositionally biased region" description="Low complexity" evidence="5">
    <location>
        <begin position="1008"/>
        <end position="1017"/>
    </location>
</feature>
<feature type="compositionally biased region" description="Polar residues" evidence="5">
    <location>
        <begin position="2053"/>
        <end position="2063"/>
    </location>
</feature>
<feature type="compositionally biased region" description="Low complexity" evidence="5">
    <location>
        <begin position="1816"/>
        <end position="1825"/>
    </location>
</feature>
<dbReference type="SMART" id="SM00320">
    <property type="entry name" value="WD40"/>
    <property type="match status" value="5"/>
</dbReference>
<dbReference type="InterPro" id="IPR015943">
    <property type="entry name" value="WD40/YVTN_repeat-like_dom_sf"/>
</dbReference>
<feature type="compositionally biased region" description="Basic and acidic residues" evidence="5">
    <location>
        <begin position="1465"/>
        <end position="1491"/>
    </location>
</feature>
<feature type="region of interest" description="Disordered" evidence="5">
    <location>
        <begin position="2051"/>
        <end position="2076"/>
    </location>
</feature>
<evidence type="ECO:0000313" key="7">
    <source>
        <dbReference type="Proteomes" id="UP000504631"/>
    </source>
</evidence>
<evidence type="ECO:0000313" key="8">
    <source>
        <dbReference type="RefSeq" id="XP_033363843.1"/>
    </source>
</evidence>
<proteinExistence type="predicted"/>
<feature type="region of interest" description="Disordered" evidence="5">
    <location>
        <begin position="1725"/>
        <end position="1750"/>
    </location>
</feature>
<evidence type="ECO:0000256" key="5">
    <source>
        <dbReference type="SAM" id="MobiDB-lite"/>
    </source>
</evidence>
<feature type="compositionally biased region" description="Polar residues" evidence="5">
    <location>
        <begin position="1726"/>
        <end position="1742"/>
    </location>
</feature>
<feature type="compositionally biased region" description="Basic and acidic residues" evidence="5">
    <location>
        <begin position="1340"/>
        <end position="1350"/>
    </location>
</feature>
<dbReference type="CTD" id="36150"/>
<organism evidence="7 8">
    <name type="scientific">Bombus vosnesenskii</name>
    <dbReference type="NCBI Taxonomy" id="207650"/>
    <lineage>
        <taxon>Eukaryota</taxon>
        <taxon>Metazoa</taxon>
        <taxon>Ecdysozoa</taxon>
        <taxon>Arthropoda</taxon>
        <taxon>Hexapoda</taxon>
        <taxon>Insecta</taxon>
        <taxon>Pterygota</taxon>
        <taxon>Neoptera</taxon>
        <taxon>Endopterygota</taxon>
        <taxon>Hymenoptera</taxon>
        <taxon>Apocrita</taxon>
        <taxon>Aculeata</taxon>
        <taxon>Apoidea</taxon>
        <taxon>Anthophila</taxon>
        <taxon>Apidae</taxon>
        <taxon>Bombus</taxon>
        <taxon>Pyrobombus</taxon>
    </lineage>
</organism>
<dbReference type="PROSITE" id="PS50082">
    <property type="entry name" value="WD_REPEATS_2"/>
    <property type="match status" value="2"/>
</dbReference>
<feature type="compositionally biased region" description="Basic residues" evidence="5">
    <location>
        <begin position="1623"/>
        <end position="1642"/>
    </location>
</feature>
<feature type="compositionally biased region" description="Acidic residues" evidence="5">
    <location>
        <begin position="1553"/>
        <end position="1565"/>
    </location>
</feature>
<dbReference type="InterPro" id="IPR001680">
    <property type="entry name" value="WD40_rpt"/>
</dbReference>
<dbReference type="RefSeq" id="XP_033363843.1">
    <property type="nucleotide sequence ID" value="XM_033507952.1"/>
</dbReference>
<dbReference type="PROSITE" id="PS50294">
    <property type="entry name" value="WD_REPEATS_REGION"/>
    <property type="match status" value="2"/>
</dbReference>
<dbReference type="PROSITE" id="PS00678">
    <property type="entry name" value="WD_REPEATS_1"/>
    <property type="match status" value="2"/>
</dbReference>
<dbReference type="PANTHER" id="PTHR14091:SF0">
    <property type="entry name" value="PERIODIC TRYPTOPHAN PROTEIN 1 HOMOLOG"/>
    <property type="match status" value="1"/>
</dbReference>
<sequence>MSIIPCTSWVKKGVASANPAKIQLTPKELNRIIKHKQPELILPVGNDSDKKHNKKKREVGSHEIDEYNFDKYDDESGNIHCNIGNIASFEEDGIDPFITEEDDDSEKDDDIIKSNDNLVLIGRVEGGGSILEVFVYNEDEDSFYCHHDILLPSFPLCIEWLDFDPSDSKPGNLCAIGDMTSIIQIWDLDLMDSLEPACKLGRKSNKKRSQSYVGHRDAVLDLAWNKNYTHVLASASADHTVLLWDLETGVPANKFTSFEEEIQSLKWHPNESHYLLTGCADTLVRLFDCRYETIVQSWDALGEVEKVLWNSFDSNYCLVSTSNGYIQYIDIREDKSIWDVQAHTKEVIGLSLSSSCPGLLVTSANDGVIKVWDIINNKEPRSIWEKKTNLGALLCLAPNPDNPFVFAVGGDNKSHNYKIFDLLQIPEVRERFRERKLQNNINDTRTQEKEEEMDVTEDKNSTIRNLHTTNTASKRTERYKLNWARWYGMLYNHLPVLTFKTFKDISNGMDKSWDHPWTTDEMRKKRREWSLAGDAGLLKHLQQFSNNVVSRANKTQEALDSLTTQLNETAIFIDNVTNTSLALANTQFIESRVQEDNIEIGQQAETSVEQGKDEDSATADFIASVSESVKQGLNIMYEKYKEMEFVDSDSEEEDNKVVLSVVLGPNNPYQDRPLPYVIGSEKWKNSNKIGLESSSSSESEQVDEEEEESESEDDTTAAFKDYSMNAAPKTNIVGLLPSLNESDYSKRNDMTYIIGNDKMDALSQNEIDSVPDSVTPTDNASKIPLPNNITPNFAEELAKRLGTVRQTEKPVVDEKNEASINRFKDDLFTPEGDENILNDKSKTIISRSKGFLNDQFVENASKERQIKSYKNNIIPASIDVPPPISAVSTKPKSAIDDLFGDADSDIFSPKNTITKNKYSSNNNQSAKTEGTRRNHLEIASSVTSNMTTSTPETNVNTNLFSDDEDVGDLFGSSKHQQLNKKKPGGEVSIFGNILTSEIENKLSRRISRTQSSGSSGSNTPANYEISASNESVLDRSRNIILNNNINEQDSIVTARNNAENLNIVNESSYSSGISIQPSSINNTGGSSIGVDFQPQMTSTRLKSEEIYREQITSDSLFTARTQNPANATSILNSTNNQPQEESLEDVLSIAQDDVFENEDLFGPPPLPKADSKPAKSKMPSLFDDSDSGDELFSTTSSGSRSQRSSDLLTSQYSDKIKSTQRRGLFDEEIDIFDNKDSLDVDIFGIIPKPVAKQESSTSSRKFLDIPDDDLFASNIRDTIPKNNGLEKSKNVATSKEIRLFDDDDIEDGDLFAKPVKSETKNEPDIFNDDDENDLFSAQKPIDKKQKDNKQPSETATFGIDITDQKVSTEKNKSKSSDILSGNGLFSTAIGSHGLIFEDDDYDDLFSTKNVSTEKTKEDAHLNLKTTEDTKERSVKNIETSNSSDIFAKSEESNVPVTASTDIEQDNDKDMHRVSSSDEREPMQNNENELKKSPPKSLDIHTPGTLSSPEKNNQAAKRVVSGKIKNLMGRMGDLKLISPMDTPPVWRKSKEKTDEEDSAADRDSDDGGCLSTQGPNSPLSVSEDSTTQKQSQQSMISDENNAENAISFDEPAQLETLSTTASKTRVRIQARRRPQSRQARKSAIRQSGIDFDTVDFVENNSQDENQVNQSSSIFNKETFTAANTSAAHTTAAISDHLVSSTNDNLYRTPDTNIFLSADDKSELGSISKESSVSANKNTLLSPSTDEEDLFDVPPDLPEDPQKEDTLFGRAPILSPVEKVVSEKPPVTFKVLKDTHIKQIDDIKTETGKTEQQKEKSSTLSESSTTSNVNATISCAIRKESKSEDTKFEDESKKMIDPLRDDSHDPLKDPSQLFAFVTKTPSPEKGKNLLFSEDDSLFSSGNKKFIEEKTTKKPILDLFTDDAESDLFTTTLTKAVKKPLKDTKISLFDEEDEDDSLFGSVVKKSTIENIPEKRHSMEQTAKKISLFGNDDNDTNLFSEPFDQTQKSDSGSIQEQSSKNDMLTNITETVRTSHITDIFADQSSGEDDIFAKTPASKKTTVTSKSLFPSDDDDDDDNIFGKKFTSESQVNSAETRSIVKKAVTRDLKKTAEKIGEDPLSALLDD</sequence>
<feature type="compositionally biased region" description="Basic and acidic residues" evidence="5">
    <location>
        <begin position="1362"/>
        <end position="1375"/>
    </location>
</feature>
<feature type="compositionally biased region" description="Polar residues" evidence="5">
    <location>
        <begin position="1503"/>
        <end position="1514"/>
    </location>
</feature>
<feature type="compositionally biased region" description="Basic and acidic residues" evidence="5">
    <location>
        <begin position="1411"/>
        <end position="1435"/>
    </location>
</feature>
<feature type="repeat" description="WD" evidence="4">
    <location>
        <begin position="212"/>
        <end position="254"/>
    </location>
</feature>
<protein>
    <submittedName>
        <fullName evidence="8">WASH complex subunit 2-like</fullName>
    </submittedName>
</protein>
<feature type="region of interest" description="Disordered" evidence="5">
    <location>
        <begin position="1801"/>
        <end position="1865"/>
    </location>
</feature>
<keyword evidence="1" id="KW-0597">Phosphoprotein</keyword>
<feature type="compositionally biased region" description="Low complexity" evidence="5">
    <location>
        <begin position="1193"/>
        <end position="1205"/>
    </location>
</feature>
<feature type="region of interest" description="Disordered" evidence="5">
    <location>
        <begin position="1993"/>
        <end position="2018"/>
    </location>
</feature>
<dbReference type="Gene3D" id="2.130.10.10">
    <property type="entry name" value="YVTN repeat-like/Quinoprotein amine dehydrogenase"/>
    <property type="match status" value="2"/>
</dbReference>
<keyword evidence="3" id="KW-0677">Repeat</keyword>
<feature type="domain" description="FAM21/CAPZIP" evidence="6">
    <location>
        <begin position="1575"/>
        <end position="1650"/>
    </location>
</feature>
<evidence type="ECO:0000256" key="2">
    <source>
        <dbReference type="ARBA" id="ARBA00022574"/>
    </source>
</evidence>
<feature type="region of interest" description="Disordered" evidence="5">
    <location>
        <begin position="1157"/>
        <end position="1208"/>
    </location>
</feature>
<feature type="compositionally biased region" description="Polar residues" evidence="5">
    <location>
        <begin position="1452"/>
        <end position="1461"/>
    </location>
</feature>
<dbReference type="Pfam" id="PF00400">
    <property type="entry name" value="WD40"/>
    <property type="match status" value="3"/>
</dbReference>
<dbReference type="GeneID" id="117241812"/>